<dbReference type="InterPro" id="IPR011009">
    <property type="entry name" value="Kinase-like_dom_sf"/>
</dbReference>
<evidence type="ECO:0000313" key="2">
    <source>
        <dbReference type="Proteomes" id="UP000652219"/>
    </source>
</evidence>
<evidence type="ECO:0000313" key="1">
    <source>
        <dbReference type="EMBL" id="KAF6787339.1"/>
    </source>
</evidence>
<dbReference type="PANTHER" id="PTHR21310">
    <property type="entry name" value="AMINOGLYCOSIDE PHOSPHOTRANSFERASE-RELATED-RELATED"/>
    <property type="match status" value="1"/>
</dbReference>
<protein>
    <submittedName>
        <fullName evidence="1">Aminoglycoside phosphotransferase</fullName>
    </submittedName>
</protein>
<dbReference type="SUPFAM" id="SSF56112">
    <property type="entry name" value="Protein kinase-like (PK-like)"/>
    <property type="match status" value="1"/>
</dbReference>
<dbReference type="Proteomes" id="UP000652219">
    <property type="component" value="Unassembled WGS sequence"/>
</dbReference>
<organism evidence="1 2">
    <name type="scientific">Colletotrichum sojae</name>
    <dbReference type="NCBI Taxonomy" id="2175907"/>
    <lineage>
        <taxon>Eukaryota</taxon>
        <taxon>Fungi</taxon>
        <taxon>Dikarya</taxon>
        <taxon>Ascomycota</taxon>
        <taxon>Pezizomycotina</taxon>
        <taxon>Sordariomycetes</taxon>
        <taxon>Hypocreomycetidae</taxon>
        <taxon>Glomerellales</taxon>
        <taxon>Glomerellaceae</taxon>
        <taxon>Colletotrichum</taxon>
        <taxon>Colletotrichum orchidearum species complex</taxon>
    </lineage>
</organism>
<keyword evidence="2" id="KW-1185">Reference proteome</keyword>
<dbReference type="EMBL" id="WIGN01000601">
    <property type="protein sequence ID" value="KAF6787339.1"/>
    <property type="molecule type" value="Genomic_DNA"/>
</dbReference>
<sequence length="453" mass="51399">MVDFSRCIMGSFNVCIPVCVKSTHNQGAATRLFLRCAMPHKLAESRSPGSVDEKTRCEVATYAWMQRNCPDVRIPYLYGFGLSDGTQFTHEKQLPLFAFLCRVVHRAFLRLRSPSTTTCSLYAPHPSGSRLSTSYMVLEDVAFKDSQMLSNSWQTHRGDPMRRRNLYAGIARIMLSLARVPQPRIGSFRFHDDGTVTLSNRPLTCAMMILENDGAPRAIPPGRTYATAAAYASELMALQDGRLATHPNAVFDAESCRAEMACRVTFRAAAHHFIDAARCEGPFRLRMDDLHPSNIFVDDAWNVKSLVDLEWIAAQPADMLAAPYWLTGCDPGELEGQALTRFDGVRREFMQVFEDEERRSRRGPGEEEAPLRDAIEEAWARGATWFWLGLGSVNAMHAMWDTHVRPRFVPFMTMAEEKDLSRLWCCESEAFVDRKVADYEAYCTELKRKYDEK</sequence>
<dbReference type="AlphaFoldDB" id="A0A8H6MJ62"/>
<dbReference type="GO" id="GO:0016740">
    <property type="term" value="F:transferase activity"/>
    <property type="evidence" value="ECO:0007669"/>
    <property type="project" value="UniProtKB-KW"/>
</dbReference>
<keyword evidence="1" id="KW-0808">Transferase</keyword>
<comment type="caution">
    <text evidence="1">The sequence shown here is derived from an EMBL/GenBank/DDBJ whole genome shotgun (WGS) entry which is preliminary data.</text>
</comment>
<dbReference type="InterPro" id="IPR051678">
    <property type="entry name" value="AGP_Transferase"/>
</dbReference>
<gene>
    <name evidence="1" type="ORF">CSOJ01_15232</name>
</gene>
<reference evidence="1 2" key="1">
    <citation type="journal article" date="2020" name="Phytopathology">
        <title>Genome Sequence Resources of Colletotrichum truncatum, C. plurivorum, C. musicola, and C. sojae: Four Species Pathogenic to Soybean (Glycine max).</title>
        <authorList>
            <person name="Rogerio F."/>
            <person name="Boufleur T.R."/>
            <person name="Ciampi-Guillardi M."/>
            <person name="Sukno S.A."/>
            <person name="Thon M.R."/>
            <person name="Massola Junior N.S."/>
            <person name="Baroncelli R."/>
        </authorList>
    </citation>
    <scope>NUCLEOTIDE SEQUENCE [LARGE SCALE GENOMIC DNA]</scope>
    <source>
        <strain evidence="1 2">LFN0009</strain>
    </source>
</reference>
<name>A0A8H6MJ62_9PEZI</name>
<proteinExistence type="predicted"/>
<accession>A0A8H6MJ62</accession>
<dbReference type="PANTHER" id="PTHR21310:SF37">
    <property type="entry name" value="AMINOGLYCOSIDE PHOSPHOTRANSFERASE DOMAIN-CONTAINING PROTEIN"/>
    <property type="match status" value="1"/>
</dbReference>